<dbReference type="CDD" id="cd01015">
    <property type="entry name" value="CSHase"/>
    <property type="match status" value="1"/>
</dbReference>
<dbReference type="SUPFAM" id="SSF52499">
    <property type="entry name" value="Isochorismatase-like hydrolases"/>
    <property type="match status" value="1"/>
</dbReference>
<proteinExistence type="predicted"/>
<protein>
    <submittedName>
        <fullName evidence="3">Isochorismatase family protein</fullName>
    </submittedName>
</protein>
<evidence type="ECO:0000313" key="4">
    <source>
        <dbReference type="Proteomes" id="UP001108027"/>
    </source>
</evidence>
<evidence type="ECO:0000313" key="3">
    <source>
        <dbReference type="EMBL" id="MCC4309967.1"/>
    </source>
</evidence>
<comment type="caution">
    <text evidence="3">The sequence shown here is derived from an EMBL/GenBank/DDBJ whole genome shotgun (WGS) entry which is preliminary data.</text>
</comment>
<dbReference type="EMBL" id="JAJGNA010000025">
    <property type="protein sequence ID" value="MCC4309967.1"/>
    <property type="molecule type" value="Genomic_DNA"/>
</dbReference>
<dbReference type="InterPro" id="IPR000868">
    <property type="entry name" value="Isochorismatase-like_dom"/>
</dbReference>
<dbReference type="GO" id="GO:0016787">
    <property type="term" value="F:hydrolase activity"/>
    <property type="evidence" value="ECO:0007669"/>
    <property type="project" value="UniProtKB-KW"/>
</dbReference>
<dbReference type="Gene3D" id="3.40.50.850">
    <property type="entry name" value="Isochorismatase-like"/>
    <property type="match status" value="1"/>
</dbReference>
<dbReference type="PANTHER" id="PTHR43540:SF1">
    <property type="entry name" value="ISOCHORISMATASE HYDROLASE"/>
    <property type="match status" value="1"/>
</dbReference>
<evidence type="ECO:0000259" key="2">
    <source>
        <dbReference type="Pfam" id="PF00857"/>
    </source>
</evidence>
<dbReference type="Pfam" id="PF00857">
    <property type="entry name" value="Isochorismatase"/>
    <property type="match status" value="1"/>
</dbReference>
<keyword evidence="4" id="KW-1185">Reference proteome</keyword>
<dbReference type="RefSeq" id="WP_204429717.1">
    <property type="nucleotide sequence ID" value="NZ_ARXL01000214.1"/>
</dbReference>
<dbReference type="Proteomes" id="UP001108027">
    <property type="component" value="Unassembled WGS sequence"/>
</dbReference>
<dbReference type="PANTHER" id="PTHR43540">
    <property type="entry name" value="PEROXYUREIDOACRYLATE/UREIDOACRYLATE AMIDOHYDROLASE-RELATED"/>
    <property type="match status" value="1"/>
</dbReference>
<accession>A0A9Q3UR76</accession>
<feature type="domain" description="Isochorismatase-like" evidence="2">
    <location>
        <begin position="31"/>
        <end position="207"/>
    </location>
</feature>
<gene>
    <name evidence="3" type="ORF">LL252_15440</name>
</gene>
<dbReference type="InterPro" id="IPR036380">
    <property type="entry name" value="Isochorismatase-like_sf"/>
</dbReference>
<dbReference type="AlphaFoldDB" id="A0A9Q3UR76"/>
<organism evidence="3 4">
    <name type="scientific">Alloalcanivorax marinus</name>
    <dbReference type="NCBI Taxonomy" id="1177169"/>
    <lineage>
        <taxon>Bacteria</taxon>
        <taxon>Pseudomonadati</taxon>
        <taxon>Pseudomonadota</taxon>
        <taxon>Gammaproteobacteria</taxon>
        <taxon>Oceanospirillales</taxon>
        <taxon>Alcanivoracaceae</taxon>
        <taxon>Alloalcanivorax</taxon>
    </lineage>
</organism>
<evidence type="ECO:0000256" key="1">
    <source>
        <dbReference type="ARBA" id="ARBA00022801"/>
    </source>
</evidence>
<dbReference type="InterPro" id="IPR050272">
    <property type="entry name" value="Isochorismatase-like_hydrls"/>
</dbReference>
<name>A0A9Q3UR76_9GAMM</name>
<reference evidence="3" key="1">
    <citation type="submission" date="2021-10" db="EMBL/GenBank/DDBJ databases">
        <title>The diversity and Nitrogen Metabolism of Culturable Nitrate-Utilizing Bacteria Within the Oxygen Minimum Zone of the Changjiang (Yangtze River)Estuary.</title>
        <authorList>
            <person name="Zhang D."/>
            <person name="Zheng J."/>
            <person name="Liu S."/>
            <person name="He W."/>
        </authorList>
    </citation>
    <scope>NUCLEOTIDE SEQUENCE</scope>
    <source>
        <strain evidence="3">FXH-223</strain>
    </source>
</reference>
<keyword evidence="1" id="KW-0378">Hydrolase</keyword>
<sequence>MADNHHDSKDDLANNYQGVWGTRIGFGQRPALLAVDFLQAYTRPGAPLYAPGVVEAMDHAPRLLQAARDSGIPIIHTNIRYHGEGQLDGGVWVKKAPVMSAMVDGNPDAEFCRPVEPAAGELVITKQYASAFFGTSLASTLVALGVDTLIVMGCSTSGCIRATAVDGLQHGFRVMVVREAVGDRHPAPHEANLFDIDSKYGDVISLDEALAHLKPVTQD</sequence>